<sequence>MNRKQLWLMVSGVTAAVALLSACTGSDDAAGPESSPPASGFAAKSANPMSEKVATVEKVKSAVESRLSVHEERFGSGGNSLCSTASPKMFTQECGVAAKATSEDASFALTQISGRDGFATLRSVAEKIEKAAVTYQELGCATNPAEAATRHACLEPAAVLAQGFPDLRDGANLGLAGK</sequence>
<feature type="signal peptide" evidence="2">
    <location>
        <begin position="1"/>
        <end position="29"/>
    </location>
</feature>
<organism evidence="3 4">
    <name type="scientific">Streptomyces mirabilis</name>
    <dbReference type="NCBI Taxonomy" id="68239"/>
    <lineage>
        <taxon>Bacteria</taxon>
        <taxon>Bacillati</taxon>
        <taxon>Actinomycetota</taxon>
        <taxon>Actinomycetes</taxon>
        <taxon>Kitasatosporales</taxon>
        <taxon>Streptomycetaceae</taxon>
        <taxon>Streptomyces</taxon>
    </lineage>
</organism>
<proteinExistence type="predicted"/>
<gene>
    <name evidence="3" type="ORF">PU648_00840</name>
</gene>
<evidence type="ECO:0000256" key="1">
    <source>
        <dbReference type="SAM" id="MobiDB-lite"/>
    </source>
</evidence>
<protein>
    <recommendedName>
        <fullName evidence="5">Lipoprotein</fullName>
    </recommendedName>
</protein>
<comment type="caution">
    <text evidence="3">The sequence shown here is derived from an EMBL/GenBank/DDBJ whole genome shotgun (WGS) entry which is preliminary data.</text>
</comment>
<evidence type="ECO:0008006" key="5">
    <source>
        <dbReference type="Google" id="ProtNLM"/>
    </source>
</evidence>
<feature type="chain" id="PRO_5045961281" description="Lipoprotein" evidence="2">
    <location>
        <begin position="30"/>
        <end position="178"/>
    </location>
</feature>
<dbReference type="Proteomes" id="UP001257627">
    <property type="component" value="Unassembled WGS sequence"/>
</dbReference>
<feature type="region of interest" description="Disordered" evidence="1">
    <location>
        <begin position="26"/>
        <end position="47"/>
    </location>
</feature>
<keyword evidence="4" id="KW-1185">Reference proteome</keyword>
<evidence type="ECO:0000256" key="2">
    <source>
        <dbReference type="SAM" id="SignalP"/>
    </source>
</evidence>
<reference evidence="3 4" key="1">
    <citation type="submission" date="2023-02" db="EMBL/GenBank/DDBJ databases">
        <authorList>
            <person name="Maleckis M."/>
        </authorList>
    </citation>
    <scope>NUCLEOTIDE SEQUENCE [LARGE SCALE GENOMIC DNA]</scope>
    <source>
        <strain evidence="3 4">P8-A2</strain>
    </source>
</reference>
<evidence type="ECO:0000313" key="3">
    <source>
        <dbReference type="EMBL" id="MDU8991003.1"/>
    </source>
</evidence>
<accession>A0ABU3UAQ9</accession>
<evidence type="ECO:0000313" key="4">
    <source>
        <dbReference type="Proteomes" id="UP001257627"/>
    </source>
</evidence>
<dbReference type="PROSITE" id="PS51257">
    <property type="entry name" value="PROKAR_LIPOPROTEIN"/>
    <property type="match status" value="1"/>
</dbReference>
<dbReference type="EMBL" id="JARAKF010000001">
    <property type="protein sequence ID" value="MDU8991003.1"/>
    <property type="molecule type" value="Genomic_DNA"/>
</dbReference>
<dbReference type="RefSeq" id="WP_143610840.1">
    <property type="nucleotide sequence ID" value="NZ_CP107955.1"/>
</dbReference>
<keyword evidence="2" id="KW-0732">Signal</keyword>
<name>A0ABU3UAQ9_9ACTN</name>